<organism evidence="2 3">
    <name type="scientific">Streptomyces litchfieldiae</name>
    <dbReference type="NCBI Taxonomy" id="3075543"/>
    <lineage>
        <taxon>Bacteria</taxon>
        <taxon>Bacillati</taxon>
        <taxon>Actinomycetota</taxon>
        <taxon>Actinomycetes</taxon>
        <taxon>Kitasatosporales</taxon>
        <taxon>Streptomycetaceae</taxon>
        <taxon>Streptomyces</taxon>
    </lineage>
</organism>
<evidence type="ECO:0000256" key="1">
    <source>
        <dbReference type="ARBA" id="ARBA00010552"/>
    </source>
</evidence>
<dbReference type="Gene3D" id="3.30.1330.40">
    <property type="entry name" value="RutC-like"/>
    <property type="match status" value="1"/>
</dbReference>
<accession>A0ABU2N002</accession>
<gene>
    <name evidence="2" type="ORF">RM590_32300</name>
</gene>
<dbReference type="PANTHER" id="PTHR11803">
    <property type="entry name" value="2-IMINOBUTANOATE/2-IMINOPROPANOATE DEAMINASE RIDA"/>
    <property type="match status" value="1"/>
</dbReference>
<keyword evidence="2" id="KW-0378">Hydrolase</keyword>
<keyword evidence="3" id="KW-1185">Reference proteome</keyword>
<proteinExistence type="inferred from homology"/>
<dbReference type="InterPro" id="IPR006175">
    <property type="entry name" value="YjgF/YER057c/UK114"/>
</dbReference>
<dbReference type="InterPro" id="IPR035959">
    <property type="entry name" value="RutC-like_sf"/>
</dbReference>
<reference evidence="3" key="1">
    <citation type="submission" date="2023-07" db="EMBL/GenBank/DDBJ databases">
        <title>30 novel species of actinomycetes from the DSMZ collection.</title>
        <authorList>
            <person name="Nouioui I."/>
        </authorList>
    </citation>
    <scope>NUCLEOTIDE SEQUENCE [LARGE SCALE GENOMIC DNA]</scope>
    <source>
        <strain evidence="3">DSM 44938</strain>
    </source>
</reference>
<sequence>MTTHSIINPPGLHNPVGYGYSHTVDIPAPAGLVLIGGQYGSDAEGAVVSDDFAEQVERAFTNLGTALAAAGLDYTHVTRLGTYIVDHDQDKLAALLAVVSRIWGDEPPAQTLLGVATLALPGMLFEVDAIAVRSA</sequence>
<name>A0ABU2N002_9ACTN</name>
<dbReference type="RefSeq" id="WP_311708352.1">
    <property type="nucleotide sequence ID" value="NZ_JAVREL010000029.1"/>
</dbReference>
<dbReference type="GO" id="GO:0016787">
    <property type="term" value="F:hydrolase activity"/>
    <property type="evidence" value="ECO:0007669"/>
    <property type="project" value="UniProtKB-KW"/>
</dbReference>
<protein>
    <submittedName>
        <fullName evidence="2">Rid family hydrolase</fullName>
    </submittedName>
</protein>
<comment type="caution">
    <text evidence="2">The sequence shown here is derived from an EMBL/GenBank/DDBJ whole genome shotgun (WGS) entry which is preliminary data.</text>
</comment>
<dbReference type="SUPFAM" id="SSF55298">
    <property type="entry name" value="YjgF-like"/>
    <property type="match status" value="1"/>
</dbReference>
<evidence type="ECO:0000313" key="2">
    <source>
        <dbReference type="EMBL" id="MDT0347226.1"/>
    </source>
</evidence>
<evidence type="ECO:0000313" key="3">
    <source>
        <dbReference type="Proteomes" id="UP001183246"/>
    </source>
</evidence>
<dbReference type="Pfam" id="PF01042">
    <property type="entry name" value="Ribonuc_L-PSP"/>
    <property type="match status" value="1"/>
</dbReference>
<dbReference type="Proteomes" id="UP001183246">
    <property type="component" value="Unassembled WGS sequence"/>
</dbReference>
<comment type="similarity">
    <text evidence="1">Belongs to the RutC family.</text>
</comment>
<dbReference type="PANTHER" id="PTHR11803:SF58">
    <property type="entry name" value="PROTEIN HMF1-RELATED"/>
    <property type="match status" value="1"/>
</dbReference>
<dbReference type="EMBL" id="JAVREL010000029">
    <property type="protein sequence ID" value="MDT0347226.1"/>
    <property type="molecule type" value="Genomic_DNA"/>
</dbReference>